<name>A0A6A6VS17_9PLEO</name>
<gene>
    <name evidence="2" type="ORF">M011DRAFT_15051</name>
</gene>
<feature type="compositionally biased region" description="Acidic residues" evidence="1">
    <location>
        <begin position="267"/>
        <end position="283"/>
    </location>
</feature>
<evidence type="ECO:0000313" key="2">
    <source>
        <dbReference type="EMBL" id="KAF2752061.1"/>
    </source>
</evidence>
<feature type="region of interest" description="Disordered" evidence="1">
    <location>
        <begin position="305"/>
        <end position="339"/>
    </location>
</feature>
<protein>
    <submittedName>
        <fullName evidence="2">Uncharacterized protein</fullName>
    </submittedName>
</protein>
<organism evidence="2 3">
    <name type="scientific">Sporormia fimetaria CBS 119925</name>
    <dbReference type="NCBI Taxonomy" id="1340428"/>
    <lineage>
        <taxon>Eukaryota</taxon>
        <taxon>Fungi</taxon>
        <taxon>Dikarya</taxon>
        <taxon>Ascomycota</taxon>
        <taxon>Pezizomycotina</taxon>
        <taxon>Dothideomycetes</taxon>
        <taxon>Pleosporomycetidae</taxon>
        <taxon>Pleosporales</taxon>
        <taxon>Sporormiaceae</taxon>
        <taxon>Sporormia</taxon>
    </lineage>
</organism>
<keyword evidence="3" id="KW-1185">Reference proteome</keyword>
<accession>A0A6A6VS17</accession>
<feature type="compositionally biased region" description="Polar residues" evidence="1">
    <location>
        <begin position="215"/>
        <end position="254"/>
    </location>
</feature>
<dbReference type="Proteomes" id="UP000799440">
    <property type="component" value="Unassembled WGS sequence"/>
</dbReference>
<feature type="compositionally biased region" description="Low complexity" evidence="1">
    <location>
        <begin position="1"/>
        <end position="17"/>
    </location>
</feature>
<evidence type="ECO:0000256" key="1">
    <source>
        <dbReference type="SAM" id="MobiDB-lite"/>
    </source>
</evidence>
<dbReference type="EMBL" id="MU006561">
    <property type="protein sequence ID" value="KAF2752061.1"/>
    <property type="molecule type" value="Genomic_DNA"/>
</dbReference>
<reference evidence="2" key="1">
    <citation type="journal article" date="2020" name="Stud. Mycol.">
        <title>101 Dothideomycetes genomes: a test case for predicting lifestyles and emergence of pathogens.</title>
        <authorList>
            <person name="Haridas S."/>
            <person name="Albert R."/>
            <person name="Binder M."/>
            <person name="Bloem J."/>
            <person name="Labutti K."/>
            <person name="Salamov A."/>
            <person name="Andreopoulos B."/>
            <person name="Baker S."/>
            <person name="Barry K."/>
            <person name="Bills G."/>
            <person name="Bluhm B."/>
            <person name="Cannon C."/>
            <person name="Castanera R."/>
            <person name="Culley D."/>
            <person name="Daum C."/>
            <person name="Ezra D."/>
            <person name="Gonzalez J."/>
            <person name="Henrissat B."/>
            <person name="Kuo A."/>
            <person name="Liang C."/>
            <person name="Lipzen A."/>
            <person name="Lutzoni F."/>
            <person name="Magnuson J."/>
            <person name="Mondo S."/>
            <person name="Nolan M."/>
            <person name="Ohm R."/>
            <person name="Pangilinan J."/>
            <person name="Park H.-J."/>
            <person name="Ramirez L."/>
            <person name="Alfaro M."/>
            <person name="Sun H."/>
            <person name="Tritt A."/>
            <person name="Yoshinaga Y."/>
            <person name="Zwiers L.-H."/>
            <person name="Turgeon B."/>
            <person name="Goodwin S."/>
            <person name="Spatafora J."/>
            <person name="Crous P."/>
            <person name="Grigoriev I."/>
        </authorList>
    </citation>
    <scope>NUCLEOTIDE SEQUENCE</scope>
    <source>
        <strain evidence="2">CBS 119925</strain>
    </source>
</reference>
<sequence length="383" mass="42037">MGPSPSVPSSSSTTQPSGHPYHPMMFDGSSQPVPPTSTVDPGTTAQPPTGQSGVVNSQVSQNTVLPPARGYGPPYYQDSFRLSVSFTFKEGQVMKFGRHPPGYQQPASVPLGHSIMHAVLNWLEAAALCLLEELAVIAKENSAGATRMSDGQLSLEGVLLDDYAWWLMYTHLAQRNLVPFTHPTGPSVQTGGQPGAQMDADSPEDVSSDEECKTTLEQPAQTEAHTPQQLRLEPSTNVVSSGEDTTSLQEPATTEQDDAPASTEGDATNEDDTPANAEDEVWDDQPRRSRRRWRRCRGRWLRATKEEEEKAQTPSSGELKTKPRCAPSGAQTRSKAAPHCPNCRWKHRYHNARATSTILPLGWLKRWRPTTCIYRQPELPFAI</sequence>
<evidence type="ECO:0000313" key="3">
    <source>
        <dbReference type="Proteomes" id="UP000799440"/>
    </source>
</evidence>
<proteinExistence type="predicted"/>
<feature type="region of interest" description="Disordered" evidence="1">
    <location>
        <begin position="183"/>
        <end position="288"/>
    </location>
</feature>
<dbReference type="AlphaFoldDB" id="A0A6A6VS17"/>
<feature type="compositionally biased region" description="Polar residues" evidence="1">
    <location>
        <begin position="28"/>
        <end position="56"/>
    </location>
</feature>
<feature type="region of interest" description="Disordered" evidence="1">
    <location>
        <begin position="1"/>
        <end position="56"/>
    </location>
</feature>